<dbReference type="GO" id="GO:0006888">
    <property type="term" value="P:endoplasmic reticulum to Golgi vesicle-mediated transport"/>
    <property type="evidence" value="ECO:0007669"/>
    <property type="project" value="UniProtKB-UniRule"/>
</dbReference>
<comment type="function">
    <text evidence="9">Has a role in transport between endoplasmic reticulum and Golgi.</text>
</comment>
<keyword evidence="2 9" id="KW-0813">Transport</keyword>
<comment type="subcellular location">
    <subcellularLocation>
        <location evidence="9">Endoplasmic reticulum membrane</location>
        <topology evidence="9">Multi-pass membrane protein</topology>
    </subcellularLocation>
    <subcellularLocation>
        <location evidence="9">Golgi apparatus membrane</location>
        <topology evidence="9">Multi-pass membrane protein</topology>
    </subcellularLocation>
</comment>
<name>A0A6A4X0C2_AMPAM</name>
<evidence type="ECO:0000256" key="1">
    <source>
        <dbReference type="ARBA" id="ARBA00009727"/>
    </source>
</evidence>
<keyword evidence="3 9" id="KW-0812">Transmembrane</keyword>
<evidence type="ECO:0000256" key="7">
    <source>
        <dbReference type="ARBA" id="ARBA00023034"/>
    </source>
</evidence>
<organism evidence="11 12">
    <name type="scientific">Amphibalanus amphitrite</name>
    <name type="common">Striped barnacle</name>
    <name type="synonym">Balanus amphitrite</name>
    <dbReference type="NCBI Taxonomy" id="1232801"/>
    <lineage>
        <taxon>Eukaryota</taxon>
        <taxon>Metazoa</taxon>
        <taxon>Ecdysozoa</taxon>
        <taxon>Arthropoda</taxon>
        <taxon>Crustacea</taxon>
        <taxon>Multicrustacea</taxon>
        <taxon>Cirripedia</taxon>
        <taxon>Thoracica</taxon>
        <taxon>Thoracicalcarea</taxon>
        <taxon>Balanomorpha</taxon>
        <taxon>Balanoidea</taxon>
        <taxon>Balanidae</taxon>
        <taxon>Amphibalaninae</taxon>
        <taxon>Amphibalanus</taxon>
    </lineage>
</organism>
<dbReference type="EMBL" id="VIIS01000140">
    <property type="protein sequence ID" value="KAF0312695.1"/>
    <property type="molecule type" value="Genomic_DNA"/>
</dbReference>
<comment type="similarity">
    <text evidence="1 9">Belongs to the YIF1 family.</text>
</comment>
<keyword evidence="7 9" id="KW-0333">Golgi apparatus</keyword>
<feature type="transmembrane region" description="Helical" evidence="9">
    <location>
        <begin position="203"/>
        <end position="219"/>
    </location>
</feature>
<evidence type="ECO:0000256" key="6">
    <source>
        <dbReference type="ARBA" id="ARBA00022989"/>
    </source>
</evidence>
<accession>A0A6A4X0C2</accession>
<keyword evidence="6 9" id="KW-1133">Transmembrane helix</keyword>
<keyword evidence="12" id="KW-1185">Reference proteome</keyword>
<reference evidence="11 12" key="1">
    <citation type="submission" date="2019-07" db="EMBL/GenBank/DDBJ databases">
        <title>Draft genome assembly of a fouling barnacle, Amphibalanus amphitrite (Darwin, 1854): The first reference genome for Thecostraca.</title>
        <authorList>
            <person name="Kim W."/>
        </authorList>
    </citation>
    <scope>NUCLEOTIDE SEQUENCE [LARGE SCALE GENOMIC DNA]</scope>
    <source>
        <strain evidence="11">SNU_AA5</strain>
        <tissue evidence="11">Soma without cirri and trophi</tissue>
    </source>
</reference>
<evidence type="ECO:0000256" key="10">
    <source>
        <dbReference type="SAM" id="MobiDB-lite"/>
    </source>
</evidence>
<evidence type="ECO:0000256" key="2">
    <source>
        <dbReference type="ARBA" id="ARBA00022448"/>
    </source>
</evidence>
<comment type="caution">
    <text evidence="11">The sequence shown here is derived from an EMBL/GenBank/DDBJ whole genome shotgun (WGS) entry which is preliminary data.</text>
</comment>
<dbReference type="Proteomes" id="UP000440578">
    <property type="component" value="Unassembled WGS sequence"/>
</dbReference>
<dbReference type="GO" id="GO:0000139">
    <property type="term" value="C:Golgi membrane"/>
    <property type="evidence" value="ECO:0007669"/>
    <property type="project" value="UniProtKB-SubCell"/>
</dbReference>
<dbReference type="GO" id="GO:0030134">
    <property type="term" value="C:COPII-coated ER to Golgi transport vesicle"/>
    <property type="evidence" value="ECO:0007669"/>
    <property type="project" value="TreeGrafter"/>
</dbReference>
<dbReference type="InterPro" id="IPR005578">
    <property type="entry name" value="Yif1_fam"/>
</dbReference>
<dbReference type="GO" id="GO:0005789">
    <property type="term" value="C:endoplasmic reticulum membrane"/>
    <property type="evidence" value="ECO:0007669"/>
    <property type="project" value="UniProtKB-SubCell"/>
</dbReference>
<feature type="transmembrane region" description="Helical" evidence="9">
    <location>
        <begin position="165"/>
        <end position="183"/>
    </location>
</feature>
<feature type="region of interest" description="Disordered" evidence="10">
    <location>
        <begin position="40"/>
        <end position="75"/>
    </location>
</feature>
<evidence type="ECO:0000313" key="11">
    <source>
        <dbReference type="EMBL" id="KAF0312695.1"/>
    </source>
</evidence>
<dbReference type="Pfam" id="PF03878">
    <property type="entry name" value="YIF1"/>
    <property type="match status" value="1"/>
</dbReference>
<dbReference type="GO" id="GO:0005793">
    <property type="term" value="C:endoplasmic reticulum-Golgi intermediate compartment"/>
    <property type="evidence" value="ECO:0007669"/>
    <property type="project" value="UniProtKB-UniRule"/>
</dbReference>
<dbReference type="PANTHER" id="PTHR14083">
    <property type="entry name" value="YIP1 INTERACTING FACTOR HOMOLOG YIF1 PROTEIN"/>
    <property type="match status" value="1"/>
</dbReference>
<gene>
    <name evidence="11" type="primary">yif1b</name>
    <name evidence="11" type="ORF">FJT64_016567</name>
</gene>
<dbReference type="OrthoDB" id="337750at2759"/>
<evidence type="ECO:0000313" key="12">
    <source>
        <dbReference type="Proteomes" id="UP000440578"/>
    </source>
</evidence>
<evidence type="ECO:0000256" key="8">
    <source>
        <dbReference type="ARBA" id="ARBA00023136"/>
    </source>
</evidence>
<dbReference type="AlphaFoldDB" id="A0A6A4X0C2"/>
<sequence length="339" mass="37913">MMAITNMANKIVVMAIKTKANMDKTQTNMVSSQTMEPGYGGYGYDQTAPPPPQQQQMHQRSHAPPPSSPYGAAFPGAQMLQNPAMQDMAMQYGQNVLGQGRQAVQQSMEKYMSISRLKYYFAVDTAYVSRKLRLLFFPFTNSDWSVRYSSEEPIQPRHEVNAPDLYIPAMAFITYILVAGFLLGRQQRFSPEVLGMQASSATAWMIFEVLVVLLTMYVLNTQTNLRTFDIIAFSGYKFVGMVVTLLSSLFVDRTGYYCVLLYCSAMNALFLVRTLKVQLQPQQDVQGGSGVKRRLYLLLLVSAAQPIMMYWLTTHLVHFPAPLPAVSDVLLNGGPQAMG</sequence>
<feature type="transmembrane region" description="Helical" evidence="9">
    <location>
        <begin position="256"/>
        <end position="275"/>
    </location>
</feature>
<keyword evidence="5 9" id="KW-0653">Protein transport</keyword>
<dbReference type="GO" id="GO:0015031">
    <property type="term" value="P:protein transport"/>
    <property type="evidence" value="ECO:0007669"/>
    <property type="project" value="UniProtKB-KW"/>
</dbReference>
<evidence type="ECO:0000256" key="4">
    <source>
        <dbReference type="ARBA" id="ARBA00022824"/>
    </source>
</evidence>
<keyword evidence="8 9" id="KW-0472">Membrane</keyword>
<evidence type="ECO:0000256" key="5">
    <source>
        <dbReference type="ARBA" id="ARBA00022927"/>
    </source>
</evidence>
<protein>
    <recommendedName>
        <fullName evidence="9">Protein YIF1</fullName>
    </recommendedName>
</protein>
<feature type="transmembrane region" description="Helical" evidence="9">
    <location>
        <begin position="231"/>
        <end position="250"/>
    </location>
</feature>
<dbReference type="PANTHER" id="PTHR14083:SF0">
    <property type="entry name" value="YIP1D-INTERACTING FACTOR 1, ISOFORM C"/>
    <property type="match status" value="1"/>
</dbReference>
<keyword evidence="4 9" id="KW-0256">Endoplasmic reticulum</keyword>
<evidence type="ECO:0000256" key="3">
    <source>
        <dbReference type="ARBA" id="ARBA00022692"/>
    </source>
</evidence>
<evidence type="ECO:0000256" key="9">
    <source>
        <dbReference type="RuleBase" id="RU368073"/>
    </source>
</evidence>
<feature type="transmembrane region" description="Helical" evidence="9">
    <location>
        <begin position="295"/>
        <end position="313"/>
    </location>
</feature>
<proteinExistence type="inferred from homology"/>